<evidence type="ECO:0000313" key="1">
    <source>
        <dbReference type="EMBL" id="RSL32481.1"/>
    </source>
</evidence>
<dbReference type="InterPro" id="IPR036249">
    <property type="entry name" value="Thioredoxin-like_sf"/>
</dbReference>
<accession>A0A3R9QSM3</accession>
<dbReference type="SUPFAM" id="SSF52833">
    <property type="entry name" value="Thioredoxin-like"/>
    <property type="match status" value="1"/>
</dbReference>
<evidence type="ECO:0008006" key="3">
    <source>
        <dbReference type="Google" id="ProtNLM"/>
    </source>
</evidence>
<dbReference type="OrthoDB" id="2855857at2"/>
<dbReference type="Proteomes" id="UP000275076">
    <property type="component" value="Unassembled WGS sequence"/>
</dbReference>
<organism evidence="1 2">
    <name type="scientific">Salibacterium salarium</name>
    <dbReference type="NCBI Taxonomy" id="284579"/>
    <lineage>
        <taxon>Bacteria</taxon>
        <taxon>Bacillati</taxon>
        <taxon>Bacillota</taxon>
        <taxon>Bacilli</taxon>
        <taxon>Bacillales</taxon>
        <taxon>Bacillaceae</taxon>
    </lineage>
</organism>
<evidence type="ECO:0000313" key="2">
    <source>
        <dbReference type="Proteomes" id="UP000275076"/>
    </source>
</evidence>
<name>A0A3R9QSM3_9BACI</name>
<proteinExistence type="predicted"/>
<comment type="caution">
    <text evidence="1">The sequence shown here is derived from an EMBL/GenBank/DDBJ whole genome shotgun (WGS) entry which is preliminary data.</text>
</comment>
<dbReference type="EMBL" id="RBVX01000014">
    <property type="protein sequence ID" value="RSL32481.1"/>
    <property type="molecule type" value="Genomic_DNA"/>
</dbReference>
<protein>
    <recommendedName>
        <fullName evidence="3">AhpC/TSA antioxidant enzyme</fullName>
    </recommendedName>
</protein>
<dbReference type="Gene3D" id="3.40.30.10">
    <property type="entry name" value="Glutaredoxin"/>
    <property type="match status" value="1"/>
</dbReference>
<dbReference type="Pfam" id="PF13911">
    <property type="entry name" value="AhpC-TSA_2"/>
    <property type="match status" value="1"/>
</dbReference>
<keyword evidence="2" id="KW-1185">Reference proteome</keyword>
<gene>
    <name evidence="1" type="ORF">D7Z54_15105</name>
</gene>
<sequence length="140" mass="15935">MRENAHIIQEDKGVKIVPVFPALVSLLSSFDEAYGPYPFLLYADPEKDVFKGFGHRNMNKVKLLSKAAVGVITGQVKHLLPKNPEKKKVVKTSMQKSDIYIQGGTWLFDNNQQLKWKHVDKSPEKHADVSEILRAIDQMF</sequence>
<dbReference type="RefSeq" id="WP_125556695.1">
    <property type="nucleotide sequence ID" value="NZ_RBVX01000014.1"/>
</dbReference>
<dbReference type="InterPro" id="IPR032801">
    <property type="entry name" value="PXL2A/B/C"/>
</dbReference>
<dbReference type="AlphaFoldDB" id="A0A3R9QSM3"/>
<reference evidence="1 2" key="1">
    <citation type="submission" date="2018-10" db="EMBL/GenBank/DDBJ databases">
        <title>Draft genome sequence of Bacillus salarius IM0101, isolated from a hypersaline soil in Inner Mongolia, China.</title>
        <authorList>
            <person name="Yamprayoonswat W."/>
            <person name="Boonvisut S."/>
            <person name="Jumpathong W."/>
            <person name="Sittihan S."/>
            <person name="Ruangsuj P."/>
            <person name="Wanthongcharoen S."/>
            <person name="Thongpramul N."/>
            <person name="Pimmason S."/>
            <person name="Yu B."/>
            <person name="Yasawong M."/>
        </authorList>
    </citation>
    <scope>NUCLEOTIDE SEQUENCE [LARGE SCALE GENOMIC DNA]</scope>
    <source>
        <strain evidence="1 2">IM0101</strain>
    </source>
</reference>